<evidence type="ECO:0000313" key="1">
    <source>
        <dbReference type="EMBL" id="KAF4135239.1"/>
    </source>
</evidence>
<reference evidence="1" key="1">
    <citation type="submission" date="2020-03" db="EMBL/GenBank/DDBJ databases">
        <title>Hybrid Assembly of Korean Phytophthora infestans isolates.</title>
        <authorList>
            <person name="Prokchorchik M."/>
            <person name="Lee Y."/>
            <person name="Seo J."/>
            <person name="Cho J.-H."/>
            <person name="Park Y.-E."/>
            <person name="Jang D.-C."/>
            <person name="Im J.-S."/>
            <person name="Choi J.-G."/>
            <person name="Park H.-J."/>
            <person name="Lee G.-B."/>
            <person name="Lee Y.-G."/>
            <person name="Hong S.-Y."/>
            <person name="Cho K."/>
            <person name="Sohn K.H."/>
        </authorList>
    </citation>
    <scope>NUCLEOTIDE SEQUENCE</scope>
    <source>
        <strain evidence="1">KR_2_A2</strain>
    </source>
</reference>
<dbReference type="EMBL" id="JAACNO010002191">
    <property type="protein sequence ID" value="KAF4135239.1"/>
    <property type="molecule type" value="Genomic_DNA"/>
</dbReference>
<dbReference type="Gene3D" id="3.30.420.10">
    <property type="entry name" value="Ribonuclease H-like superfamily/Ribonuclease H"/>
    <property type="match status" value="1"/>
</dbReference>
<dbReference type="GO" id="GO:0003676">
    <property type="term" value="F:nucleic acid binding"/>
    <property type="evidence" value="ECO:0007669"/>
    <property type="project" value="InterPro"/>
</dbReference>
<gene>
    <name evidence="1" type="ORF">GN958_ATG15580</name>
</gene>
<sequence>KSLHQCLQTDICASSLTAQVGTDIVQSAKGSVRLIFTFLSAKHHKQRLAYAKKCTAPQAGFLCDIERTKRMLQTVRPTFKSRKPVMVWSSICGNGVSPLHVCETSVNGEYYREILITNDRNGLPNQTLFVQDNVPAHTATKTIMVLIGLNLMALTHPARSPYMNPIENIGAILKWELNKTPATSSKI</sequence>
<organism evidence="1 2">
    <name type="scientific">Phytophthora infestans</name>
    <name type="common">Potato late blight agent</name>
    <name type="synonym">Botrytis infestans</name>
    <dbReference type="NCBI Taxonomy" id="4787"/>
    <lineage>
        <taxon>Eukaryota</taxon>
        <taxon>Sar</taxon>
        <taxon>Stramenopiles</taxon>
        <taxon>Oomycota</taxon>
        <taxon>Peronosporomycetes</taxon>
        <taxon>Peronosporales</taxon>
        <taxon>Peronosporaceae</taxon>
        <taxon>Phytophthora</taxon>
    </lineage>
</organism>
<feature type="non-terminal residue" evidence="1">
    <location>
        <position position="187"/>
    </location>
</feature>
<dbReference type="AlphaFoldDB" id="A0A8S9U7I3"/>
<accession>A0A8S9U7I3</accession>
<evidence type="ECO:0000313" key="2">
    <source>
        <dbReference type="Proteomes" id="UP000704712"/>
    </source>
</evidence>
<proteinExistence type="predicted"/>
<protein>
    <submittedName>
        <fullName evidence="1">Putative traNSPOSABLE ELEMENT-RELATED</fullName>
    </submittedName>
</protein>
<name>A0A8S9U7I3_PHYIN</name>
<dbReference type="Proteomes" id="UP000704712">
    <property type="component" value="Unassembled WGS sequence"/>
</dbReference>
<comment type="caution">
    <text evidence="1">The sequence shown here is derived from an EMBL/GenBank/DDBJ whole genome shotgun (WGS) entry which is preliminary data.</text>
</comment>
<dbReference type="InterPro" id="IPR036397">
    <property type="entry name" value="RNaseH_sf"/>
</dbReference>